<comment type="similarity">
    <text evidence="1">Belongs to the RecA family.</text>
</comment>
<dbReference type="GO" id="GO:0005524">
    <property type="term" value="F:ATP binding"/>
    <property type="evidence" value="ECO:0007669"/>
    <property type="project" value="UniProtKB-KW"/>
</dbReference>
<dbReference type="PANTHER" id="PTHR45900:SF1">
    <property type="entry name" value="MITOCHONDRIAL DNA REPAIR PROTEIN RECA HOMOLOG-RELATED"/>
    <property type="match status" value="1"/>
</dbReference>
<protein>
    <recommendedName>
        <fullName evidence="5">RecA family profile 2 domain-containing protein</fullName>
    </recommendedName>
</protein>
<keyword evidence="3" id="KW-0067">ATP-binding</keyword>
<dbReference type="GO" id="GO:0006310">
    <property type="term" value="P:DNA recombination"/>
    <property type="evidence" value="ECO:0007669"/>
    <property type="project" value="UniProtKB-KW"/>
</dbReference>
<keyword evidence="7" id="KW-1185">Reference proteome</keyword>
<dbReference type="GO" id="GO:0008094">
    <property type="term" value="F:ATP-dependent activity, acting on DNA"/>
    <property type="evidence" value="ECO:0007669"/>
    <property type="project" value="InterPro"/>
</dbReference>
<keyword evidence="2" id="KW-0547">Nucleotide-binding</keyword>
<evidence type="ECO:0000313" key="7">
    <source>
        <dbReference type="Proteomes" id="UP001054821"/>
    </source>
</evidence>
<dbReference type="Proteomes" id="UP001054821">
    <property type="component" value="Chromosome 3"/>
</dbReference>
<proteinExistence type="inferred from homology"/>
<keyword evidence="4" id="KW-0233">DNA recombination</keyword>
<dbReference type="PANTHER" id="PTHR45900">
    <property type="entry name" value="RECA"/>
    <property type="match status" value="1"/>
</dbReference>
<evidence type="ECO:0000256" key="2">
    <source>
        <dbReference type="ARBA" id="ARBA00022741"/>
    </source>
</evidence>
<dbReference type="Gene3D" id="3.40.50.300">
    <property type="entry name" value="P-loop containing nucleotide triphosphate hydrolases"/>
    <property type="match status" value="1"/>
</dbReference>
<accession>A0AAD4W6Q2</accession>
<sequence>MRRGIELGRKRADTLLVVDWLLLLMQLTFISDFHVIWDFLISAAEDVHGSWIFFQADQTEVTGTAFKCFVKKGRKIEGKRTGVINIGTQLLINVIGVYYGTPQVTSGGIPLKFFASVRLEICSTWKIKSVMEMEEIGVRVRVRVQKSKFLQDVNHVRESQEEAVSRSRFFAG</sequence>
<dbReference type="InterPro" id="IPR020587">
    <property type="entry name" value="RecA_monomer-monomer_interface"/>
</dbReference>
<feature type="domain" description="RecA family profile 2" evidence="5">
    <location>
        <begin position="96"/>
        <end position="172"/>
    </location>
</feature>
<dbReference type="PROSITE" id="PS50163">
    <property type="entry name" value="RECA_3"/>
    <property type="match status" value="1"/>
</dbReference>
<organism evidence="6 7">
    <name type="scientific">Prunus dulcis</name>
    <name type="common">Almond</name>
    <name type="synonym">Amygdalus dulcis</name>
    <dbReference type="NCBI Taxonomy" id="3755"/>
    <lineage>
        <taxon>Eukaryota</taxon>
        <taxon>Viridiplantae</taxon>
        <taxon>Streptophyta</taxon>
        <taxon>Embryophyta</taxon>
        <taxon>Tracheophyta</taxon>
        <taxon>Spermatophyta</taxon>
        <taxon>Magnoliopsida</taxon>
        <taxon>eudicotyledons</taxon>
        <taxon>Gunneridae</taxon>
        <taxon>Pentapetalae</taxon>
        <taxon>rosids</taxon>
        <taxon>fabids</taxon>
        <taxon>Rosales</taxon>
        <taxon>Rosaceae</taxon>
        <taxon>Amygdaloideae</taxon>
        <taxon>Amygdaleae</taxon>
        <taxon>Prunus</taxon>
    </lineage>
</organism>
<name>A0AAD4W6Q2_PRUDU</name>
<dbReference type="InterPro" id="IPR027417">
    <property type="entry name" value="P-loop_NTPase"/>
</dbReference>
<gene>
    <name evidence="6" type="ORF">L3X38_016694</name>
</gene>
<evidence type="ECO:0000313" key="6">
    <source>
        <dbReference type="EMBL" id="KAI5337423.1"/>
    </source>
</evidence>
<evidence type="ECO:0000256" key="1">
    <source>
        <dbReference type="ARBA" id="ARBA00009391"/>
    </source>
</evidence>
<comment type="caution">
    <text evidence="6">The sequence shown here is derived from an EMBL/GenBank/DDBJ whole genome shotgun (WGS) entry which is preliminary data.</text>
</comment>
<reference evidence="6 7" key="1">
    <citation type="journal article" date="2022" name="G3 (Bethesda)">
        <title>Whole-genome sequence and methylome profiling of the almond [Prunus dulcis (Mill.) D.A. Webb] cultivar 'Nonpareil'.</title>
        <authorList>
            <person name="D'Amico-Willman K.M."/>
            <person name="Ouma W.Z."/>
            <person name="Meulia T."/>
            <person name="Sideli G.M."/>
            <person name="Gradziel T.M."/>
            <person name="Fresnedo-Ramirez J."/>
        </authorList>
    </citation>
    <scope>NUCLEOTIDE SEQUENCE [LARGE SCALE GENOMIC DNA]</scope>
    <source>
        <strain evidence="6">Clone GOH B32 T37-40</strain>
    </source>
</reference>
<dbReference type="InterPro" id="IPR013765">
    <property type="entry name" value="DNA_recomb/repair_RecA"/>
</dbReference>
<dbReference type="Pfam" id="PF00154">
    <property type="entry name" value="RecA_N"/>
    <property type="match status" value="1"/>
</dbReference>
<dbReference type="GO" id="GO:0006281">
    <property type="term" value="P:DNA repair"/>
    <property type="evidence" value="ECO:0007669"/>
    <property type="project" value="InterPro"/>
</dbReference>
<dbReference type="AlphaFoldDB" id="A0AAD4W6Q2"/>
<dbReference type="InterPro" id="IPR049428">
    <property type="entry name" value="RecA-like_N"/>
</dbReference>
<dbReference type="EMBL" id="JAJFAZ020000003">
    <property type="protein sequence ID" value="KAI5337423.1"/>
    <property type="molecule type" value="Genomic_DNA"/>
</dbReference>
<evidence type="ECO:0000256" key="3">
    <source>
        <dbReference type="ARBA" id="ARBA00022840"/>
    </source>
</evidence>
<evidence type="ECO:0000256" key="4">
    <source>
        <dbReference type="ARBA" id="ARBA00023172"/>
    </source>
</evidence>
<evidence type="ECO:0000259" key="5">
    <source>
        <dbReference type="PROSITE" id="PS50163"/>
    </source>
</evidence>
<dbReference type="GO" id="GO:0003697">
    <property type="term" value="F:single-stranded DNA binding"/>
    <property type="evidence" value="ECO:0007669"/>
    <property type="project" value="InterPro"/>
</dbReference>